<dbReference type="RefSeq" id="WP_015928628.1">
    <property type="nucleotide sequence ID" value="NC_011894.1"/>
</dbReference>
<keyword evidence="3" id="KW-1185">Reference proteome</keyword>
<keyword evidence="1" id="KW-0175">Coiled coil</keyword>
<organism evidence="2 3">
    <name type="scientific">Methylobacterium nodulans (strain LMG 21967 / CNCM I-2342 / ORS 2060)</name>
    <dbReference type="NCBI Taxonomy" id="460265"/>
    <lineage>
        <taxon>Bacteria</taxon>
        <taxon>Pseudomonadati</taxon>
        <taxon>Pseudomonadota</taxon>
        <taxon>Alphaproteobacteria</taxon>
        <taxon>Hyphomicrobiales</taxon>
        <taxon>Methylobacteriaceae</taxon>
        <taxon>Methylobacterium</taxon>
    </lineage>
</organism>
<proteinExistence type="predicted"/>
<evidence type="ECO:0000256" key="1">
    <source>
        <dbReference type="SAM" id="Coils"/>
    </source>
</evidence>
<dbReference type="OrthoDB" id="7909028at2"/>
<evidence type="ECO:0000313" key="3">
    <source>
        <dbReference type="Proteomes" id="UP000008207"/>
    </source>
</evidence>
<dbReference type="HOGENOM" id="CLU_2246882_0_0_5"/>
<dbReference type="KEGG" id="mno:Mnod_1950"/>
<evidence type="ECO:0000313" key="2">
    <source>
        <dbReference type="EMBL" id="ACL56939.1"/>
    </source>
</evidence>
<sequence>MAGLSLQEAARRAGVGKSAIWRAISAGRLRAQRDPEGGISIALAELHRVFPLDGEGAGGARAARPEQGPADRHAGAELVELRLRLTAAETQISGLKDMVEELRRSRDWWQQQAERATLAFTALAQRVP</sequence>
<reference evidence="2 3" key="1">
    <citation type="submission" date="2009-01" db="EMBL/GenBank/DDBJ databases">
        <title>Complete sequence of chromosome of Methylobacterium nodulans ORS 2060.</title>
        <authorList>
            <consortium name="US DOE Joint Genome Institute"/>
            <person name="Lucas S."/>
            <person name="Copeland A."/>
            <person name="Lapidus A."/>
            <person name="Glavina del Rio T."/>
            <person name="Dalin E."/>
            <person name="Tice H."/>
            <person name="Bruce D."/>
            <person name="Goodwin L."/>
            <person name="Pitluck S."/>
            <person name="Sims D."/>
            <person name="Brettin T."/>
            <person name="Detter J.C."/>
            <person name="Han C."/>
            <person name="Larimer F."/>
            <person name="Land M."/>
            <person name="Hauser L."/>
            <person name="Kyrpides N."/>
            <person name="Ivanova N."/>
            <person name="Marx C.J."/>
            <person name="Richardson P."/>
        </authorList>
    </citation>
    <scope>NUCLEOTIDE SEQUENCE [LARGE SCALE GENOMIC DNA]</scope>
    <source>
        <strain evidence="3">LMG 21967 / CNCM I-2342 / ORS 2060</strain>
    </source>
</reference>
<accession>B8IT53</accession>
<dbReference type="eggNOG" id="ENOG5033HKG">
    <property type="taxonomic scope" value="Bacteria"/>
</dbReference>
<feature type="coiled-coil region" evidence="1">
    <location>
        <begin position="78"/>
        <end position="105"/>
    </location>
</feature>
<gene>
    <name evidence="2" type="ordered locus">Mnod_1950</name>
</gene>
<name>B8IT53_METNO</name>
<protein>
    <recommendedName>
        <fullName evidence="4">Helix-turn-helix domain-containing protein</fullName>
    </recommendedName>
</protein>
<dbReference type="AlphaFoldDB" id="B8IT53"/>
<evidence type="ECO:0008006" key="4">
    <source>
        <dbReference type="Google" id="ProtNLM"/>
    </source>
</evidence>
<dbReference type="EMBL" id="CP001349">
    <property type="protein sequence ID" value="ACL56939.1"/>
    <property type="molecule type" value="Genomic_DNA"/>
</dbReference>
<dbReference type="Proteomes" id="UP000008207">
    <property type="component" value="Chromosome"/>
</dbReference>